<keyword evidence="5" id="KW-1185">Reference proteome</keyword>
<evidence type="ECO:0000256" key="1">
    <source>
        <dbReference type="SAM" id="Coils"/>
    </source>
</evidence>
<dbReference type="InterPro" id="IPR048198">
    <property type="entry name" value="YtrI"/>
</dbReference>
<comment type="caution">
    <text evidence="4">The sequence shown here is derived from an EMBL/GenBank/DDBJ whole genome shotgun (WGS) entry which is preliminary data.</text>
</comment>
<accession>A0ABV5WHJ1</accession>
<proteinExistence type="predicted"/>
<dbReference type="Pfam" id="PF26347">
    <property type="entry name" value="YtrI_sporulation"/>
    <property type="match status" value="1"/>
</dbReference>
<evidence type="ECO:0000256" key="2">
    <source>
        <dbReference type="SAM" id="Phobius"/>
    </source>
</evidence>
<feature type="coiled-coil region" evidence="1">
    <location>
        <begin position="38"/>
        <end position="72"/>
    </location>
</feature>
<dbReference type="EMBL" id="JBHMAF010000108">
    <property type="protein sequence ID" value="MFB9760044.1"/>
    <property type="molecule type" value="Genomic_DNA"/>
</dbReference>
<keyword evidence="1" id="KW-0175">Coiled coil</keyword>
<keyword evidence="2" id="KW-0812">Transmembrane</keyword>
<feature type="transmembrane region" description="Helical" evidence="2">
    <location>
        <begin position="12"/>
        <end position="34"/>
    </location>
</feature>
<name>A0ABV5WHJ1_9BACI</name>
<keyword evidence="2" id="KW-0472">Membrane</keyword>
<organism evidence="4 5">
    <name type="scientific">Ectobacillus funiculus</name>
    <dbReference type="NCBI Taxonomy" id="137993"/>
    <lineage>
        <taxon>Bacteria</taxon>
        <taxon>Bacillati</taxon>
        <taxon>Bacillota</taxon>
        <taxon>Bacilli</taxon>
        <taxon>Bacillales</taxon>
        <taxon>Bacillaceae</taxon>
        <taxon>Ectobacillus</taxon>
    </lineage>
</organism>
<evidence type="ECO:0000259" key="3">
    <source>
        <dbReference type="Pfam" id="PF26347"/>
    </source>
</evidence>
<protein>
    <submittedName>
        <fullName evidence="4">Sporulation membrane protein YtrI</fullName>
    </submittedName>
</protein>
<dbReference type="Proteomes" id="UP001589609">
    <property type="component" value="Unassembled WGS sequence"/>
</dbReference>
<dbReference type="NCBIfam" id="NF041479">
    <property type="entry name" value="spor_membprot_YtrI"/>
    <property type="match status" value="1"/>
</dbReference>
<dbReference type="RefSeq" id="WP_379950381.1">
    <property type="nucleotide sequence ID" value="NZ_JBHMAF010000108.1"/>
</dbReference>
<reference evidence="4 5" key="1">
    <citation type="submission" date="2024-09" db="EMBL/GenBank/DDBJ databases">
        <authorList>
            <person name="Sun Q."/>
            <person name="Mori K."/>
        </authorList>
    </citation>
    <scope>NUCLEOTIDE SEQUENCE [LARGE SCALE GENOMIC DNA]</scope>
    <source>
        <strain evidence="4 5">JCM 11201</strain>
    </source>
</reference>
<dbReference type="InterPro" id="IPR058620">
    <property type="entry name" value="YtrI_C"/>
</dbReference>
<sequence length="166" mass="19417">MRIPPLYKTRAWQMFFAGAAIGGVLSWIIFLYMYGIYHEEQTSTIAKQQLKIQALEQDKHLLIEDQKKQNEQNKRILTIQDIKITITNHDAYDLDGLAVHTLTTAVRNDLRELLTQDIQSVAKNKALLKKAIENKTYERDERQYRFKVDSIYFDTVLEISLKIADK</sequence>
<evidence type="ECO:0000313" key="4">
    <source>
        <dbReference type="EMBL" id="MFB9760044.1"/>
    </source>
</evidence>
<keyword evidence="2" id="KW-1133">Transmembrane helix</keyword>
<gene>
    <name evidence="4" type="primary">ytrI</name>
    <name evidence="4" type="ORF">ACFFMS_16885</name>
</gene>
<feature type="domain" description="Sporulation membrane protein YtrI C-terminal" evidence="3">
    <location>
        <begin position="80"/>
        <end position="163"/>
    </location>
</feature>
<evidence type="ECO:0000313" key="5">
    <source>
        <dbReference type="Proteomes" id="UP001589609"/>
    </source>
</evidence>